<keyword evidence="2" id="KW-0732">Signal</keyword>
<evidence type="ECO:0008006" key="5">
    <source>
        <dbReference type="Google" id="ProtNLM"/>
    </source>
</evidence>
<dbReference type="Proteomes" id="UP000264353">
    <property type="component" value="Chromosome A3"/>
</dbReference>
<dbReference type="Gene3D" id="3.20.20.70">
    <property type="entry name" value="Aldolase class I"/>
    <property type="match status" value="1"/>
</dbReference>
<evidence type="ECO:0000313" key="4">
    <source>
        <dbReference type="Proteomes" id="UP000264353"/>
    </source>
</evidence>
<dbReference type="PANTHER" id="PTHR10578:SF132">
    <property type="entry name" value="PEROXISOMAL (S)-2-HYDROXYACID OXIDASE GLO4"/>
    <property type="match status" value="1"/>
</dbReference>
<sequence length="193" mass="22004">MLYTLLQEIALTLLYLHLGFFRYIEMDQIVNVNEFQELARQALPKMYYDYYSGAAEDKHTLKENVEAFSRIMEMVHLAFDGMWQVFKLKISTPRNDFCRMAAKNGILLMLINTLYSLNEATRLASASAPRLRSGQLDPNNSISGPHESSLGVINQPHVLKTRHGGGEEPSHTSTSNSRRSDIHQPDGNRSRFK</sequence>
<organism evidence="3 4">
    <name type="scientific">Brassica campestris</name>
    <name type="common">Field mustard</name>
    <dbReference type="NCBI Taxonomy" id="3711"/>
    <lineage>
        <taxon>Eukaryota</taxon>
        <taxon>Viridiplantae</taxon>
        <taxon>Streptophyta</taxon>
        <taxon>Embryophyta</taxon>
        <taxon>Tracheophyta</taxon>
        <taxon>Spermatophyta</taxon>
        <taxon>Magnoliopsida</taxon>
        <taxon>eudicotyledons</taxon>
        <taxon>Gunneridae</taxon>
        <taxon>Pentapetalae</taxon>
        <taxon>rosids</taxon>
        <taxon>malvids</taxon>
        <taxon>Brassicales</taxon>
        <taxon>Brassicaceae</taxon>
        <taxon>Brassiceae</taxon>
        <taxon>Brassica</taxon>
    </lineage>
</organism>
<accession>A0A398A1A3</accession>
<evidence type="ECO:0000256" key="2">
    <source>
        <dbReference type="SAM" id="SignalP"/>
    </source>
</evidence>
<dbReference type="InterPro" id="IPR013785">
    <property type="entry name" value="Aldolase_TIM"/>
</dbReference>
<dbReference type="SUPFAM" id="SSF51395">
    <property type="entry name" value="FMN-linked oxidoreductases"/>
    <property type="match status" value="1"/>
</dbReference>
<feature type="signal peptide" evidence="2">
    <location>
        <begin position="1"/>
        <end position="26"/>
    </location>
</feature>
<protein>
    <recommendedName>
        <fullName evidence="5">FMN-dependent dehydrogenase domain-containing protein</fullName>
    </recommendedName>
</protein>
<dbReference type="AlphaFoldDB" id="A0A398A1A3"/>
<dbReference type="EMBL" id="CM010630">
    <property type="protein sequence ID" value="RID71541.1"/>
    <property type="molecule type" value="Genomic_DNA"/>
</dbReference>
<feature type="chain" id="PRO_5017232469" description="FMN-dependent dehydrogenase domain-containing protein" evidence="2">
    <location>
        <begin position="27"/>
        <end position="193"/>
    </location>
</feature>
<proteinExistence type="predicted"/>
<name>A0A398A1A3_BRACM</name>
<evidence type="ECO:0000313" key="3">
    <source>
        <dbReference type="EMBL" id="RID71541.1"/>
    </source>
</evidence>
<feature type="region of interest" description="Disordered" evidence="1">
    <location>
        <begin position="128"/>
        <end position="193"/>
    </location>
</feature>
<evidence type="ECO:0000256" key="1">
    <source>
        <dbReference type="SAM" id="MobiDB-lite"/>
    </source>
</evidence>
<gene>
    <name evidence="3" type="ORF">BRARA_C03474</name>
</gene>
<feature type="compositionally biased region" description="Basic and acidic residues" evidence="1">
    <location>
        <begin position="178"/>
        <end position="193"/>
    </location>
</feature>
<reference evidence="3 4" key="1">
    <citation type="submission" date="2018-06" db="EMBL/GenBank/DDBJ databases">
        <title>WGS assembly of Brassica rapa FPsc.</title>
        <authorList>
            <person name="Bowman J."/>
            <person name="Kohchi T."/>
            <person name="Yamato K."/>
            <person name="Jenkins J."/>
            <person name="Shu S."/>
            <person name="Ishizaki K."/>
            <person name="Yamaoka S."/>
            <person name="Nishihama R."/>
            <person name="Nakamura Y."/>
            <person name="Berger F."/>
            <person name="Adam C."/>
            <person name="Aki S."/>
            <person name="Althoff F."/>
            <person name="Araki T."/>
            <person name="Arteaga-Vazquez M."/>
            <person name="Balasubrmanian S."/>
            <person name="Bauer D."/>
            <person name="Boehm C."/>
            <person name="Briginshaw L."/>
            <person name="Caballero-Perez J."/>
            <person name="Catarino B."/>
            <person name="Chen F."/>
            <person name="Chiyoda S."/>
            <person name="Chovatia M."/>
            <person name="Davies K."/>
            <person name="Delmans M."/>
            <person name="Demura T."/>
            <person name="Dierschke T."/>
            <person name="Dolan L."/>
            <person name="Dorantes-Acosta A."/>
            <person name="Eklund D."/>
            <person name="Florent S."/>
            <person name="Flores-Sandoval E."/>
            <person name="Fujiyama A."/>
            <person name="Fukuzawa H."/>
            <person name="Galik B."/>
            <person name="Grimanelli D."/>
            <person name="Grimwood J."/>
            <person name="Grossniklaus U."/>
            <person name="Hamada T."/>
            <person name="Haseloff J."/>
            <person name="Hetherington A."/>
            <person name="Higo A."/>
            <person name="Hirakawa Y."/>
            <person name="Hundley H."/>
            <person name="Ikeda Y."/>
            <person name="Inoue K."/>
            <person name="Inoue S."/>
            <person name="Ishida S."/>
            <person name="Jia Q."/>
            <person name="Kakita M."/>
            <person name="Kanazawa T."/>
            <person name="Kawai Y."/>
            <person name="Kawashima T."/>
            <person name="Kennedy M."/>
            <person name="Kinose K."/>
            <person name="Kinoshita T."/>
            <person name="Kohara Y."/>
            <person name="Koide E."/>
            <person name="Komatsu K."/>
            <person name="Kopischke S."/>
            <person name="Kubo M."/>
            <person name="Kyozuka J."/>
            <person name="Lagercrantz U."/>
            <person name="Lin S."/>
            <person name="Lindquist E."/>
            <person name="Lipzen A."/>
            <person name="Lu C."/>
            <person name="Luna E."/>
            <person name="Martienssen R."/>
            <person name="Minamino N."/>
            <person name="Mizutani M."/>
            <person name="Mizutani M."/>
            <person name="Mochizuki N."/>
            <person name="Monte I."/>
            <person name="Mosher R."/>
            <person name="Nagasaki H."/>
            <person name="Nakagami H."/>
            <person name="Naramoto S."/>
            <person name="Nishitani K."/>
            <person name="Ohtani M."/>
            <person name="Okamoto T."/>
            <person name="Okumura M."/>
            <person name="Phillips J."/>
            <person name="Pollak B."/>
            <person name="Reinders A."/>
            <person name="Roevekamp M."/>
            <person name="Sano R."/>
            <person name="Sawa S."/>
            <person name="Schmid M."/>
            <person name="Shirakawa M."/>
            <person name="Solano R."/>
            <person name="Spunde A."/>
            <person name="Suetsugu N."/>
            <person name="Sugano S."/>
            <person name="Sugiyama A."/>
            <person name="Sun R."/>
            <person name="Suzuki Y."/>
            <person name="Takenaka M."/>
            <person name="Takezawa D."/>
            <person name="Tomogane H."/>
            <person name="Tsuzuki M."/>
            <person name="Ueda T."/>
            <person name="Umeda M."/>
            <person name="Ward J."/>
            <person name="Watanabe Y."/>
            <person name="Yazaki K."/>
            <person name="Yokoyama R."/>
            <person name="Yoshitake Y."/>
            <person name="Yotsui I."/>
            <person name="Zachgo S."/>
            <person name="Schmutz J."/>
        </authorList>
    </citation>
    <scope>NUCLEOTIDE SEQUENCE [LARGE SCALE GENOMIC DNA]</scope>
    <source>
        <strain evidence="4">cv. B-3</strain>
    </source>
</reference>
<dbReference type="PANTHER" id="PTHR10578">
    <property type="entry name" value="S -2-HYDROXY-ACID OXIDASE-RELATED"/>
    <property type="match status" value="1"/>
</dbReference>